<dbReference type="InterPro" id="IPR011055">
    <property type="entry name" value="Dup_hybrid_motif"/>
</dbReference>
<proteinExistence type="predicted"/>
<dbReference type="Gene3D" id="2.180.10.10">
    <property type="entry name" value="RHS repeat-associated core"/>
    <property type="match status" value="1"/>
</dbReference>
<evidence type="ECO:0000313" key="5">
    <source>
        <dbReference type="Proteomes" id="UP001139521"/>
    </source>
</evidence>
<dbReference type="InterPro" id="IPR045619">
    <property type="entry name" value="DUF6443"/>
</dbReference>
<dbReference type="InterPro" id="IPR016047">
    <property type="entry name" value="M23ase_b-sheet_dom"/>
</dbReference>
<gene>
    <name evidence="4" type="ORF">L1967_21985</name>
</gene>
<feature type="domain" description="DUF6443" evidence="3">
    <location>
        <begin position="18"/>
        <end position="169"/>
    </location>
</feature>
<dbReference type="GO" id="GO:0004222">
    <property type="term" value="F:metalloendopeptidase activity"/>
    <property type="evidence" value="ECO:0007669"/>
    <property type="project" value="TreeGrafter"/>
</dbReference>
<evidence type="ECO:0000313" key="4">
    <source>
        <dbReference type="EMBL" id="MCL6220970.1"/>
    </source>
</evidence>
<dbReference type="EMBL" id="JAKHSK010000076">
    <property type="protein sequence ID" value="MCL6220970.1"/>
    <property type="molecule type" value="Genomic_DNA"/>
</dbReference>
<feature type="non-terminal residue" evidence="4">
    <location>
        <position position="1"/>
    </location>
</feature>
<dbReference type="PANTHER" id="PTHR21666:SF270">
    <property type="entry name" value="MUREIN HYDROLASE ACTIVATOR ENVC"/>
    <property type="match status" value="1"/>
</dbReference>
<evidence type="ECO:0000256" key="1">
    <source>
        <dbReference type="SAM" id="MobiDB-lite"/>
    </source>
</evidence>
<sequence length="1265" mass="141132">SSGGGGGGAFSDENYVYTRTYRQPYSTSLSHSQVTPAKATESITYFDGLGRPMQQIGIKQSGGTKDIITHIGYDAYGRQDKEYLPYVEGSSTAGTYRSSGVLVDLENYYHSRYEEDFSGMTNSTSQVDGLPVYSEKHLESSPLSRVLEQGAPGKSWRVNKTSDSDHTIKFDYQTNTGSEVRLYEVSLSSSYEPGLLLSGYYDPGELYKTVVKDENWSSGKLHTVEEFKDKQGRVVLKRTYGPADKNMDGNIGSGESVVAHDTYYVYDDYGNLTYVLPPKASVLSLNDLLEGSSSGGSTTGSDAVYSQAVVGNGETLELTSSDVIVLQPGFHAQSGSTFRASIDEASTGGTDNSPLSELCYQYRYDHRNRLIEKKLPGKGWERIVYNKLDQPILTQDALQADKPTKEWLFTKYDAFGRVVYTGLFKSDLSRGDHQAAADAENDQYEKTSNTALNYGGGTFYYTDNAYPDLSDQANDVTLYTVNYYDDYRFYGSSLPQSVYSIPVENYNNATSTRIKTKGLATGSKVRVLTTSSWITTVMGYDKKGRVIYSKTENPYLQSSDVIKNKLDFLGQVEESTTVHTKTNQPTITTVDKFEYDHMGRLTQQTQKINSQGEELIAFNEYDGLGQLKKKKVGNTPTAPLQTVDYAYNIRGWLKRINDPNSLGNKLFAFKLNYNTADHGATPLYNGNISETEWRTSNDNALRWYSYGYDALNRIKDAISSESARYNLNSSIYDKNGNITYLSRNGQLNSGATSFGEMDKLYYTYSSNSNKLLKVDDRSTTDTYGFKDDIAGSTTDTGNDYSYDINGNLKTDTNKGITSLTNGFIYNHLNLPESVTISTDRGDGTGTISYIYDAMGVKLKKTAPGNIVTEYAGNYVYKKVNNTTTLEFFNTPEGYVEKAGSVYKYVYQYKDHLGNIRLSYRNIGTPTSPSLRIEEQHHYYPFGLQQQYAQSNPRSDNFSNHQYGFNGKEEQNEKGLEWLDFGARNYNAAIGRWMNIDPLAEQMRRHSPYNYAFDNPIFFIDDEGRIPLPFIIYYTRISSRYGVRQHPISGKYKGHDGIDLTAPIGSSVKAAARGKVVKIGWDPDGYGRYIVLKHTNGYYTLYGHLEKSGTIVVLNDEVSNGQSIATSGNTGGSTGPHLHFEIIKSDSYVGIFKKSNKINPESIHDLDYMLHGPEIPNFQTSNKIEWLLFWVKLASYGRSSNSNEENDNNTERESVSSVGTILPSGVDLVNTPPIIPNLPPINPDPTIFTPPPVITPEPNPCKDCNN</sequence>
<protein>
    <submittedName>
        <fullName evidence="4">M23 family metallopeptidase</fullName>
    </submittedName>
</protein>
<dbReference type="CDD" id="cd12797">
    <property type="entry name" value="M23_peptidase"/>
    <property type="match status" value="1"/>
</dbReference>
<dbReference type="InterPro" id="IPR055015">
    <property type="entry name" value="GCX_COOH"/>
</dbReference>
<feature type="domain" description="M23ase beta-sheet core" evidence="2">
    <location>
        <begin position="1053"/>
        <end position="1148"/>
    </location>
</feature>
<dbReference type="PANTHER" id="PTHR21666">
    <property type="entry name" value="PEPTIDASE-RELATED"/>
    <property type="match status" value="1"/>
</dbReference>
<dbReference type="RefSeq" id="WP_249603638.1">
    <property type="nucleotide sequence ID" value="NZ_JAKHSK010000076.1"/>
</dbReference>
<dbReference type="Pfam" id="PF20041">
    <property type="entry name" value="DUF6443"/>
    <property type="match status" value="1"/>
</dbReference>
<reference evidence="4" key="1">
    <citation type="submission" date="2022-01" db="EMBL/GenBank/DDBJ databases">
        <title>Genome sequencing of Zunongwangia sp. M21534 genome.</title>
        <authorList>
            <person name="Chen Y."/>
            <person name="Dong C."/>
            <person name="Shao Z."/>
        </authorList>
    </citation>
    <scope>NUCLEOTIDE SEQUENCE</scope>
    <source>
        <strain evidence="4">MCCC M21534</strain>
    </source>
</reference>
<evidence type="ECO:0000259" key="3">
    <source>
        <dbReference type="Pfam" id="PF20041"/>
    </source>
</evidence>
<dbReference type="Gene3D" id="2.70.70.10">
    <property type="entry name" value="Glucose Permease (Domain IIA)"/>
    <property type="match status" value="1"/>
</dbReference>
<accession>A0A9X2A273</accession>
<dbReference type="Proteomes" id="UP001139521">
    <property type="component" value="Unassembled WGS sequence"/>
</dbReference>
<comment type="caution">
    <text evidence="4">The sequence shown here is derived from an EMBL/GenBank/DDBJ whole genome shotgun (WGS) entry which is preliminary data.</text>
</comment>
<feature type="region of interest" description="Disordered" evidence="1">
    <location>
        <begin position="1198"/>
        <end position="1217"/>
    </location>
</feature>
<dbReference type="Pfam" id="PF01551">
    <property type="entry name" value="Peptidase_M23"/>
    <property type="match status" value="1"/>
</dbReference>
<evidence type="ECO:0000259" key="2">
    <source>
        <dbReference type="Pfam" id="PF01551"/>
    </source>
</evidence>
<organism evidence="4 5">
    <name type="scientific">Zunongwangia pacifica</name>
    <dbReference type="NCBI Taxonomy" id="2911062"/>
    <lineage>
        <taxon>Bacteria</taxon>
        <taxon>Pseudomonadati</taxon>
        <taxon>Bacteroidota</taxon>
        <taxon>Flavobacteriia</taxon>
        <taxon>Flavobacteriales</taxon>
        <taxon>Flavobacteriaceae</taxon>
        <taxon>Zunongwangia</taxon>
    </lineage>
</organism>
<dbReference type="NCBIfam" id="TIGR03696">
    <property type="entry name" value="Rhs_assc_core"/>
    <property type="match status" value="1"/>
</dbReference>
<dbReference type="InterPro" id="IPR050570">
    <property type="entry name" value="Cell_wall_metabolism_enzyme"/>
</dbReference>
<dbReference type="AlphaFoldDB" id="A0A9X2A273"/>
<dbReference type="NCBIfam" id="NF045639">
    <property type="entry name" value="GCX_COOH"/>
    <property type="match status" value="1"/>
</dbReference>
<dbReference type="SUPFAM" id="SSF51261">
    <property type="entry name" value="Duplicated hybrid motif"/>
    <property type="match status" value="1"/>
</dbReference>
<name>A0A9X2A273_9FLAO</name>
<dbReference type="InterPro" id="IPR022385">
    <property type="entry name" value="Rhs_assc_core"/>
</dbReference>
<keyword evidence="5" id="KW-1185">Reference proteome</keyword>